<sequence>MTEQEPTNTELLAAAAAIALTGRRLIDNTDRTSFRDVGETLDALHEHLAVAGGSLLFLARRLGCESEVERMLKEGQARVTALRACAGMEGRA</sequence>
<reference evidence="1 2" key="1">
    <citation type="submission" date="2021-02" db="EMBL/GenBank/DDBJ databases">
        <title>Paracoccus methylovroum sp.nov., a new methanol and methylamine utilizing methylotrophic denitrifer.</title>
        <authorList>
            <person name="Timsy T."/>
            <person name="Behrendt U."/>
            <person name="Ulrich A."/>
            <person name="Spanner T."/>
            <person name="Foesel B.U."/>
            <person name="Horn M.A."/>
            <person name="Kolb S."/>
        </authorList>
    </citation>
    <scope>NUCLEOTIDE SEQUENCE [LARGE SCALE GENOMIC DNA]</scope>
    <source>
        <strain evidence="1 2">H4-D09</strain>
    </source>
</reference>
<dbReference type="RefSeq" id="WP_205294721.1">
    <property type="nucleotide sequence ID" value="NZ_CP070368.1"/>
</dbReference>
<dbReference type="Proteomes" id="UP000663629">
    <property type="component" value="Chromosome 1"/>
</dbReference>
<accession>A0ABX7JM57</accession>
<evidence type="ECO:0000313" key="2">
    <source>
        <dbReference type="Proteomes" id="UP000663629"/>
    </source>
</evidence>
<dbReference type="EMBL" id="CP070368">
    <property type="protein sequence ID" value="QRZ13737.1"/>
    <property type="molecule type" value="Genomic_DNA"/>
</dbReference>
<organism evidence="1 2">
    <name type="scientific">Paracoccus methylovorus</name>
    <dbReference type="NCBI Taxonomy" id="2812658"/>
    <lineage>
        <taxon>Bacteria</taxon>
        <taxon>Pseudomonadati</taxon>
        <taxon>Pseudomonadota</taxon>
        <taxon>Alphaproteobacteria</taxon>
        <taxon>Rhodobacterales</taxon>
        <taxon>Paracoccaceae</taxon>
        <taxon>Paracoccus</taxon>
    </lineage>
</organism>
<keyword evidence="2" id="KW-1185">Reference proteome</keyword>
<protein>
    <submittedName>
        <fullName evidence="1">Uncharacterized protein</fullName>
    </submittedName>
</protein>
<gene>
    <name evidence="1" type="ORF">JWJ88_03475</name>
</gene>
<evidence type="ECO:0000313" key="1">
    <source>
        <dbReference type="EMBL" id="QRZ13737.1"/>
    </source>
</evidence>
<name>A0ABX7JM57_9RHOB</name>
<proteinExistence type="predicted"/>